<dbReference type="SUPFAM" id="SSF53659">
    <property type="entry name" value="Isocitrate/Isopropylmalate dehydrogenase-like"/>
    <property type="match status" value="1"/>
</dbReference>
<dbReference type="GO" id="GO:0042823">
    <property type="term" value="P:pyridoxal phosphate biosynthetic process"/>
    <property type="evidence" value="ECO:0007669"/>
    <property type="project" value="TreeGrafter"/>
</dbReference>
<dbReference type="PANTHER" id="PTHR30004:SF5">
    <property type="entry name" value="4-HYDROXYTHREONINE-4-PHOSPHATE DEHYDROGENASE"/>
    <property type="match status" value="1"/>
</dbReference>
<organism evidence="4 5">
    <name type="scientific">Microvenator marinus</name>
    <dbReference type="NCBI Taxonomy" id="2600177"/>
    <lineage>
        <taxon>Bacteria</taxon>
        <taxon>Deltaproteobacteria</taxon>
        <taxon>Bradymonadales</taxon>
        <taxon>Microvenatoraceae</taxon>
        <taxon>Microvenator</taxon>
    </lineage>
</organism>
<dbReference type="PANTHER" id="PTHR30004">
    <property type="entry name" value="4-HYDROXYTHREONINE-4-PHOSPHATE DEHYDROGENASE"/>
    <property type="match status" value="1"/>
</dbReference>
<dbReference type="Proteomes" id="UP000321595">
    <property type="component" value="Chromosome"/>
</dbReference>
<dbReference type="EC" id="1.1.1.262" evidence="4"/>
<dbReference type="NCBIfam" id="TIGR00557">
    <property type="entry name" value="pdxA"/>
    <property type="match status" value="1"/>
</dbReference>
<dbReference type="OrthoDB" id="9801783at2"/>
<proteinExistence type="predicted"/>
<dbReference type="GO" id="GO:0008615">
    <property type="term" value="P:pyridoxine biosynthetic process"/>
    <property type="evidence" value="ECO:0007669"/>
    <property type="project" value="TreeGrafter"/>
</dbReference>
<dbReference type="AlphaFoldDB" id="A0A5B8XYJ4"/>
<dbReference type="GO" id="GO:0050570">
    <property type="term" value="F:4-hydroxythreonine-4-phosphate dehydrogenase activity"/>
    <property type="evidence" value="ECO:0007669"/>
    <property type="project" value="UniProtKB-EC"/>
</dbReference>
<sequence>MSRPILALSAGDPAGIGPEIILKALSTPHLEFEPLVVGSEEVFRHLSKKLGIQQSFEVLDVCEGLDPDAVLPGQASATSAEIQERTFAQALDLVDSGRADAIVTAPWTKSLRPLIGLEASGHTEILAARYNAPNHVMMLAGPRLRVALVTTHLALRAVPDAVVGPKIERVVRTCVEDLARFFGVTRPKIAMLGLNPHAGENGHMGMEEIETITPAIERLRAQMPDVALSGPHPADTLFAKFHGQEAPYDAVIAMYHDQGLVGLKSIHFGQAINITLGLPILRTSVDHGSAWDIAWQGRANAESMRYAMDAAVECARLRSEYAR</sequence>
<keyword evidence="5" id="KW-1185">Reference proteome</keyword>
<dbReference type="GO" id="GO:0051287">
    <property type="term" value="F:NAD binding"/>
    <property type="evidence" value="ECO:0007669"/>
    <property type="project" value="InterPro"/>
</dbReference>
<dbReference type="GO" id="GO:0046872">
    <property type="term" value="F:metal ion binding"/>
    <property type="evidence" value="ECO:0007669"/>
    <property type="project" value="UniProtKB-KW"/>
</dbReference>
<keyword evidence="2 4" id="KW-0560">Oxidoreductase</keyword>
<reference evidence="4 5" key="1">
    <citation type="submission" date="2019-08" db="EMBL/GenBank/DDBJ databases">
        <authorList>
            <person name="Liang Q."/>
        </authorList>
    </citation>
    <scope>NUCLEOTIDE SEQUENCE [LARGE SCALE GENOMIC DNA]</scope>
    <source>
        <strain evidence="4 5">V1718</strain>
    </source>
</reference>
<evidence type="ECO:0000313" key="5">
    <source>
        <dbReference type="Proteomes" id="UP000321595"/>
    </source>
</evidence>
<protein>
    <submittedName>
        <fullName evidence="4">4-hydroxythreonine-4-phosphate dehydrogenase PdxA</fullName>
        <ecNumber evidence="4">1.1.1.262</ecNumber>
    </submittedName>
</protein>
<keyword evidence="3" id="KW-0520">NAD</keyword>
<dbReference type="InterPro" id="IPR005255">
    <property type="entry name" value="PdxA_fam"/>
</dbReference>
<dbReference type="RefSeq" id="WP_146961428.1">
    <property type="nucleotide sequence ID" value="NZ_CP042467.1"/>
</dbReference>
<evidence type="ECO:0000256" key="2">
    <source>
        <dbReference type="ARBA" id="ARBA00023002"/>
    </source>
</evidence>
<evidence type="ECO:0000313" key="4">
    <source>
        <dbReference type="EMBL" id="QED28736.1"/>
    </source>
</evidence>
<dbReference type="Pfam" id="PF04166">
    <property type="entry name" value="PdxA"/>
    <property type="match status" value="1"/>
</dbReference>
<accession>A0A5B8XYJ4</accession>
<evidence type="ECO:0000256" key="1">
    <source>
        <dbReference type="ARBA" id="ARBA00022723"/>
    </source>
</evidence>
<gene>
    <name evidence="4" type="primary">pdxA</name>
    <name evidence="4" type="ORF">FRD01_16130</name>
</gene>
<name>A0A5B8XYJ4_9DELT</name>
<dbReference type="Gene3D" id="3.40.718.10">
    <property type="entry name" value="Isopropylmalate Dehydrogenase"/>
    <property type="match status" value="1"/>
</dbReference>
<evidence type="ECO:0000256" key="3">
    <source>
        <dbReference type="ARBA" id="ARBA00023027"/>
    </source>
</evidence>
<dbReference type="EMBL" id="CP042467">
    <property type="protein sequence ID" value="QED28736.1"/>
    <property type="molecule type" value="Genomic_DNA"/>
</dbReference>
<dbReference type="KEGG" id="bbae:FRD01_16130"/>
<keyword evidence="1" id="KW-0479">Metal-binding</keyword>